<name>A0A3A6QZ78_9VIBR</name>
<evidence type="ECO:0000256" key="2">
    <source>
        <dbReference type="SAM" id="SignalP"/>
    </source>
</evidence>
<dbReference type="SUPFAM" id="SSF110997">
    <property type="entry name" value="Sporulation related repeat"/>
    <property type="match status" value="1"/>
</dbReference>
<dbReference type="Proteomes" id="UP000273252">
    <property type="component" value="Unassembled WGS sequence"/>
</dbReference>
<feature type="chain" id="PRO_5017203287" evidence="2">
    <location>
        <begin position="30"/>
        <end position="328"/>
    </location>
</feature>
<gene>
    <name evidence="4" type="ORF">DZ860_16300</name>
</gene>
<protein>
    <submittedName>
        <fullName evidence="4">SPOR domain-containing protein</fullName>
    </submittedName>
</protein>
<feature type="compositionally biased region" description="Low complexity" evidence="1">
    <location>
        <begin position="154"/>
        <end position="169"/>
    </location>
</feature>
<dbReference type="Pfam" id="PF05036">
    <property type="entry name" value="SPOR"/>
    <property type="match status" value="1"/>
</dbReference>
<feature type="signal peptide" evidence="2">
    <location>
        <begin position="1"/>
        <end position="29"/>
    </location>
</feature>
<accession>A0A3A6QZ78</accession>
<feature type="region of interest" description="Disordered" evidence="1">
    <location>
        <begin position="144"/>
        <end position="188"/>
    </location>
</feature>
<comment type="caution">
    <text evidence="4">The sequence shown here is derived from an EMBL/GenBank/DDBJ whole genome shotgun (WGS) entry which is preliminary data.</text>
</comment>
<sequence>MTRLPKYTMLKLAGIALCALPLMSPSAMAEEFLCDATQSSTQELPMLDTSCPIGKGLWGKQQPRGQQSNFWIQCGLLVEPLALAQAKPIYARISTDVWMKKEGKDYRCLIGPYTDFSQAKRDLSQVKQLTTYKEAFIREVVKGEKRSTAPQSAVPQSTVPQSTTSQQSSLNDHKEVPKATKTTQKQVTSVFAPSKKIETNLTSVEPAKPAKKTTEVAIRVQTLLSDTRYQVPYMLSTDEQFYMENGLPWNRLSYDGAASLCNGLGMTLPNQQQWEMLLDSKVMTKNDWPIHLPYWGKERLGLFTSGKVNQLKGTSLLNVMCVNSGVTS</sequence>
<dbReference type="InterPro" id="IPR036680">
    <property type="entry name" value="SPOR-like_sf"/>
</dbReference>
<keyword evidence="2" id="KW-0732">Signal</keyword>
<reference evidence="4 5" key="1">
    <citation type="submission" date="2018-08" db="EMBL/GenBank/DDBJ databases">
        <title>Vibrio isolated from the Eastern China Marginal Seas.</title>
        <authorList>
            <person name="Li Y."/>
        </authorList>
    </citation>
    <scope>NUCLEOTIDE SEQUENCE [LARGE SCALE GENOMIC DNA]</scope>
    <source>
        <strain evidence="4 5">BEI233</strain>
    </source>
</reference>
<evidence type="ECO:0000313" key="4">
    <source>
        <dbReference type="EMBL" id="RJX68861.1"/>
    </source>
</evidence>
<dbReference type="EMBL" id="QVMU01000018">
    <property type="protein sequence ID" value="RJX68861.1"/>
    <property type="molecule type" value="Genomic_DNA"/>
</dbReference>
<proteinExistence type="predicted"/>
<dbReference type="InterPro" id="IPR007730">
    <property type="entry name" value="SPOR-like_dom"/>
</dbReference>
<dbReference type="GO" id="GO:0042834">
    <property type="term" value="F:peptidoglycan binding"/>
    <property type="evidence" value="ECO:0007669"/>
    <property type="project" value="InterPro"/>
</dbReference>
<organism evidence="4 5">
    <name type="scientific">Vibrio sinensis</name>
    <dbReference type="NCBI Taxonomy" id="2302434"/>
    <lineage>
        <taxon>Bacteria</taxon>
        <taxon>Pseudomonadati</taxon>
        <taxon>Pseudomonadota</taxon>
        <taxon>Gammaproteobacteria</taxon>
        <taxon>Vibrionales</taxon>
        <taxon>Vibrionaceae</taxon>
        <taxon>Vibrio</taxon>
    </lineage>
</organism>
<dbReference type="RefSeq" id="WP_120033550.1">
    <property type="nucleotide sequence ID" value="NZ_QVMU01000018.1"/>
</dbReference>
<dbReference type="OrthoDB" id="5811976at2"/>
<keyword evidence="5" id="KW-1185">Reference proteome</keyword>
<evidence type="ECO:0000259" key="3">
    <source>
        <dbReference type="Pfam" id="PF05036"/>
    </source>
</evidence>
<feature type="domain" description="SPOR" evidence="3">
    <location>
        <begin position="67"/>
        <end position="138"/>
    </location>
</feature>
<dbReference type="AlphaFoldDB" id="A0A3A6QZ78"/>
<evidence type="ECO:0000313" key="5">
    <source>
        <dbReference type="Proteomes" id="UP000273252"/>
    </source>
</evidence>
<evidence type="ECO:0000256" key="1">
    <source>
        <dbReference type="SAM" id="MobiDB-lite"/>
    </source>
</evidence>